<organism evidence="11 12">
    <name type="scientific">Cobetia crustatorum</name>
    <dbReference type="NCBI Taxonomy" id="553385"/>
    <lineage>
        <taxon>Bacteria</taxon>
        <taxon>Pseudomonadati</taxon>
        <taxon>Pseudomonadota</taxon>
        <taxon>Gammaproteobacteria</taxon>
        <taxon>Oceanospirillales</taxon>
        <taxon>Halomonadaceae</taxon>
        <taxon>Cobetia</taxon>
    </lineage>
</organism>
<evidence type="ECO:0000256" key="4">
    <source>
        <dbReference type="ARBA" id="ARBA00022840"/>
    </source>
</evidence>
<dbReference type="GO" id="GO:0005829">
    <property type="term" value="C:cytosol"/>
    <property type="evidence" value="ECO:0007669"/>
    <property type="project" value="TreeGrafter"/>
</dbReference>
<dbReference type="GO" id="GO:0005524">
    <property type="term" value="F:ATP binding"/>
    <property type="evidence" value="ECO:0007669"/>
    <property type="project" value="UniProtKB-KW"/>
</dbReference>
<evidence type="ECO:0000259" key="8">
    <source>
        <dbReference type="PROSITE" id="PS51192"/>
    </source>
</evidence>
<dbReference type="CDD" id="cd00268">
    <property type="entry name" value="DEADc"/>
    <property type="match status" value="1"/>
</dbReference>
<keyword evidence="3 7" id="KW-0347">Helicase</keyword>
<dbReference type="PANTHER" id="PTHR47959:SF1">
    <property type="entry name" value="ATP-DEPENDENT RNA HELICASE DBPA"/>
    <property type="match status" value="1"/>
</dbReference>
<dbReference type="CDD" id="cd18787">
    <property type="entry name" value="SF2_C_DEAD"/>
    <property type="match status" value="1"/>
</dbReference>
<feature type="domain" description="DEAD-box RNA helicase Q" evidence="10">
    <location>
        <begin position="8"/>
        <end position="36"/>
    </location>
</feature>
<dbReference type="InterPro" id="IPR014014">
    <property type="entry name" value="RNA_helicase_DEAD_Q_motif"/>
</dbReference>
<dbReference type="InterPro" id="IPR000629">
    <property type="entry name" value="RNA-helicase_DEAD-box_CS"/>
</dbReference>
<feature type="domain" description="Helicase C-terminal" evidence="9">
    <location>
        <begin position="237"/>
        <end position="381"/>
    </location>
</feature>
<dbReference type="RefSeq" id="WP_024952063.1">
    <property type="nucleotide sequence ID" value="NZ_CAWOWR010000076.1"/>
</dbReference>
<dbReference type="PROSITE" id="PS00039">
    <property type="entry name" value="DEAD_ATP_HELICASE"/>
    <property type="match status" value="1"/>
</dbReference>
<dbReference type="Pfam" id="PF00271">
    <property type="entry name" value="Helicase_C"/>
    <property type="match status" value="1"/>
</dbReference>
<dbReference type="SUPFAM" id="SSF52540">
    <property type="entry name" value="P-loop containing nucleoside triphosphate hydrolases"/>
    <property type="match status" value="1"/>
</dbReference>
<dbReference type="InterPro" id="IPR027417">
    <property type="entry name" value="P-loop_NTPase"/>
</dbReference>
<dbReference type="GO" id="GO:0016787">
    <property type="term" value="F:hydrolase activity"/>
    <property type="evidence" value="ECO:0007669"/>
    <property type="project" value="UniProtKB-KW"/>
</dbReference>
<dbReference type="InterPro" id="IPR014001">
    <property type="entry name" value="Helicase_ATP-bd"/>
</dbReference>
<dbReference type="InterPro" id="IPR044742">
    <property type="entry name" value="DEAD/DEAH_RhlB"/>
</dbReference>
<evidence type="ECO:0000256" key="3">
    <source>
        <dbReference type="ARBA" id="ARBA00022806"/>
    </source>
</evidence>
<feature type="short sequence motif" description="Q motif" evidence="6">
    <location>
        <begin position="8"/>
        <end position="36"/>
    </location>
</feature>
<dbReference type="Pfam" id="PF03880">
    <property type="entry name" value="DbpA"/>
    <property type="match status" value="1"/>
</dbReference>
<evidence type="ECO:0000259" key="9">
    <source>
        <dbReference type="PROSITE" id="PS51194"/>
    </source>
</evidence>
<proteinExistence type="inferred from homology"/>
<dbReference type="InterPro" id="IPR005580">
    <property type="entry name" value="DbpA/CsdA_RNA-bd_dom"/>
</dbReference>
<dbReference type="SMART" id="SM00490">
    <property type="entry name" value="HELICc"/>
    <property type="match status" value="1"/>
</dbReference>
<evidence type="ECO:0000256" key="7">
    <source>
        <dbReference type="RuleBase" id="RU000492"/>
    </source>
</evidence>
<dbReference type="Proteomes" id="UP000319941">
    <property type="component" value="Unassembled WGS sequence"/>
</dbReference>
<gene>
    <name evidence="11" type="primary">dbpA</name>
    <name evidence="11" type="ORF">FQP86_03475</name>
</gene>
<evidence type="ECO:0000313" key="12">
    <source>
        <dbReference type="Proteomes" id="UP000319941"/>
    </source>
</evidence>
<dbReference type="PANTHER" id="PTHR47959">
    <property type="entry name" value="ATP-DEPENDENT RNA HELICASE RHLE-RELATED"/>
    <property type="match status" value="1"/>
</dbReference>
<sequence>MTDATATSAFATLALAPELLSNLETLGYHEMTPIQAQSLPLMLEGRDVIAQGQTGSGKTAAFGLGLLSRLKVSRFRVQSLVLCPTRELADQVAGEIRRLARGMHNVKVLALCGGAPFGPQLGSLEHGAHIIVGTPGRVDEHLRKGSLSLAELNTLVLDEADRMLDMGFAEVLDAIVAEAPEDRQTLLFSATFADSVRPIAERMLRDPASIEVASTHDESSIRQLFHRVADNEARFEALRILLLKYRPESSVVFCNTKREAQEVSDALNEHGFSAMSLHGDLEQSERDQTLVMFANKSASILVATDVAARGLDIEALDAVFNYEIARDLDAHVHRVGRTGRAGSSGIACTLYTEKEDYRLTKLGEFLEQTLTPEPLPSKSMLTREPFYARMATLQIDGGKKDKLRPGDILGALTGDGGMSGSQIGKIKVLARTTFLAVERDVAKTALAQLMNGKLKGRSFRARRLKS</sequence>
<keyword evidence="2 7" id="KW-0378">Hydrolase</keyword>
<dbReference type="EMBL" id="VNFH01000002">
    <property type="protein sequence ID" value="TVU72745.1"/>
    <property type="molecule type" value="Genomic_DNA"/>
</dbReference>
<evidence type="ECO:0000256" key="1">
    <source>
        <dbReference type="ARBA" id="ARBA00022741"/>
    </source>
</evidence>
<evidence type="ECO:0000313" key="11">
    <source>
        <dbReference type="EMBL" id="TVU72745.1"/>
    </source>
</evidence>
<dbReference type="InterPro" id="IPR012677">
    <property type="entry name" value="Nucleotide-bd_a/b_plait_sf"/>
</dbReference>
<dbReference type="SMART" id="SM00487">
    <property type="entry name" value="DEXDc"/>
    <property type="match status" value="1"/>
</dbReference>
<dbReference type="STRING" id="553385.GCA_000591415_01981"/>
<dbReference type="OrthoDB" id="9805696at2"/>
<dbReference type="NCBIfam" id="NF008744">
    <property type="entry name" value="PRK11776.1"/>
    <property type="match status" value="1"/>
</dbReference>
<evidence type="ECO:0000256" key="5">
    <source>
        <dbReference type="ARBA" id="ARBA00038437"/>
    </source>
</evidence>
<evidence type="ECO:0000256" key="6">
    <source>
        <dbReference type="PROSITE-ProRule" id="PRU00552"/>
    </source>
</evidence>
<dbReference type="InterPro" id="IPR011545">
    <property type="entry name" value="DEAD/DEAH_box_helicase_dom"/>
</dbReference>
<dbReference type="Pfam" id="PF00270">
    <property type="entry name" value="DEAD"/>
    <property type="match status" value="1"/>
</dbReference>
<dbReference type="GO" id="GO:0003724">
    <property type="term" value="F:RNA helicase activity"/>
    <property type="evidence" value="ECO:0007669"/>
    <property type="project" value="UniProtKB-EC"/>
</dbReference>
<keyword evidence="4 7" id="KW-0067">ATP-binding</keyword>
<protein>
    <submittedName>
        <fullName evidence="11">ATP-dependent RNA helicase DbpA</fullName>
        <ecNumber evidence="11">3.6.4.13</ecNumber>
    </submittedName>
</protein>
<comment type="similarity">
    <text evidence="5 7">Belongs to the DEAD box helicase family.</text>
</comment>
<dbReference type="EC" id="3.6.4.13" evidence="11"/>
<dbReference type="Gene3D" id="3.30.70.330">
    <property type="match status" value="1"/>
</dbReference>
<dbReference type="PROSITE" id="PS51194">
    <property type="entry name" value="HELICASE_CTER"/>
    <property type="match status" value="1"/>
</dbReference>
<dbReference type="AlphaFoldDB" id="A0A558HUF5"/>
<dbReference type="InterPro" id="IPR001650">
    <property type="entry name" value="Helicase_C-like"/>
</dbReference>
<dbReference type="PROSITE" id="PS51195">
    <property type="entry name" value="Q_MOTIF"/>
    <property type="match status" value="1"/>
</dbReference>
<comment type="caution">
    <text evidence="11">The sequence shown here is derived from an EMBL/GenBank/DDBJ whole genome shotgun (WGS) entry which is preliminary data.</text>
</comment>
<evidence type="ECO:0000256" key="2">
    <source>
        <dbReference type="ARBA" id="ARBA00022801"/>
    </source>
</evidence>
<dbReference type="Gene3D" id="3.40.50.300">
    <property type="entry name" value="P-loop containing nucleotide triphosphate hydrolases"/>
    <property type="match status" value="2"/>
</dbReference>
<dbReference type="CDD" id="cd12501">
    <property type="entry name" value="RRM_EcDbpA_like"/>
    <property type="match status" value="1"/>
</dbReference>
<dbReference type="InterPro" id="IPR050079">
    <property type="entry name" value="DEAD_box_RNA_helicase"/>
</dbReference>
<evidence type="ECO:0000259" key="10">
    <source>
        <dbReference type="PROSITE" id="PS51195"/>
    </source>
</evidence>
<reference evidence="11 12" key="1">
    <citation type="submission" date="2019-07" db="EMBL/GenBank/DDBJ databases">
        <title>Diversity of Bacteria from Kongsfjorden, Arctic.</title>
        <authorList>
            <person name="Yu Y."/>
        </authorList>
    </citation>
    <scope>NUCLEOTIDE SEQUENCE [LARGE SCALE GENOMIC DNA]</scope>
    <source>
        <strain evidence="11 12">SM1923</strain>
    </source>
</reference>
<feature type="domain" description="Helicase ATP-binding" evidence="8">
    <location>
        <begin position="39"/>
        <end position="210"/>
    </location>
</feature>
<accession>A0A558HUF5</accession>
<name>A0A558HUF5_9GAMM</name>
<keyword evidence="1 7" id="KW-0547">Nucleotide-binding</keyword>
<dbReference type="GO" id="GO:0003676">
    <property type="term" value="F:nucleic acid binding"/>
    <property type="evidence" value="ECO:0007669"/>
    <property type="project" value="InterPro"/>
</dbReference>
<keyword evidence="12" id="KW-1185">Reference proteome</keyword>
<dbReference type="PROSITE" id="PS51192">
    <property type="entry name" value="HELICASE_ATP_BIND_1"/>
    <property type="match status" value="1"/>
</dbReference>